<dbReference type="SUPFAM" id="SSF54236">
    <property type="entry name" value="Ubiquitin-like"/>
    <property type="match status" value="1"/>
</dbReference>
<dbReference type="GO" id="GO:0000774">
    <property type="term" value="F:adenyl-nucleotide exchange factor activity"/>
    <property type="evidence" value="ECO:0007669"/>
    <property type="project" value="TreeGrafter"/>
</dbReference>
<dbReference type="Pfam" id="PF02179">
    <property type="entry name" value="BAG"/>
    <property type="match status" value="1"/>
</dbReference>
<evidence type="ECO:0000313" key="6">
    <source>
        <dbReference type="Proteomes" id="UP000249464"/>
    </source>
</evidence>
<dbReference type="InterPro" id="IPR003103">
    <property type="entry name" value="BAG_domain"/>
</dbReference>
<dbReference type="InterPro" id="IPR029071">
    <property type="entry name" value="Ubiquitin-like_domsf"/>
</dbReference>
<reference evidence="5 6" key="1">
    <citation type="submission" date="2016-11" db="EMBL/GenBank/DDBJ databases">
        <authorList>
            <person name="Jaros S."/>
            <person name="Januszkiewicz K."/>
            <person name="Wedrychowicz H."/>
        </authorList>
    </citation>
    <scope>NUCLEOTIDE SEQUENCE [LARGE SCALE GENOMIC DNA]</scope>
</reference>
<dbReference type="GO" id="GO:0005634">
    <property type="term" value="C:nucleus"/>
    <property type="evidence" value="ECO:0007669"/>
    <property type="project" value="TreeGrafter"/>
</dbReference>
<dbReference type="InterPro" id="IPR000626">
    <property type="entry name" value="Ubiquitin-like_dom"/>
</dbReference>
<evidence type="ECO:0000256" key="1">
    <source>
        <dbReference type="ARBA" id="ARBA00023186"/>
    </source>
</evidence>
<keyword evidence="6" id="KW-1185">Reference proteome</keyword>
<dbReference type="PROSITE" id="PS50053">
    <property type="entry name" value="UBIQUITIN_2"/>
    <property type="match status" value="1"/>
</dbReference>
<evidence type="ECO:0000259" key="4">
    <source>
        <dbReference type="PROSITE" id="PS51035"/>
    </source>
</evidence>
<feature type="domain" description="BAG" evidence="4">
    <location>
        <begin position="831"/>
        <end position="876"/>
    </location>
</feature>
<dbReference type="Proteomes" id="UP000249464">
    <property type="component" value="Unassembled WGS sequence"/>
</dbReference>
<dbReference type="SUPFAM" id="SSF63491">
    <property type="entry name" value="BAG domain"/>
    <property type="match status" value="1"/>
</dbReference>
<dbReference type="AlphaFoldDB" id="A0A2X0PMM7"/>
<dbReference type="PANTHER" id="PTHR12329">
    <property type="entry name" value="BCL2-ASSOCIATED ATHANOGENE"/>
    <property type="match status" value="1"/>
</dbReference>
<keyword evidence="1" id="KW-0143">Chaperone</keyword>
<dbReference type="GO" id="GO:0051087">
    <property type="term" value="F:protein-folding chaperone binding"/>
    <property type="evidence" value="ECO:0007669"/>
    <property type="project" value="InterPro"/>
</dbReference>
<name>A0A2X0PMM7_9BASI</name>
<feature type="region of interest" description="Disordered" evidence="2">
    <location>
        <begin position="320"/>
        <end position="382"/>
    </location>
</feature>
<dbReference type="PROSITE" id="PS51035">
    <property type="entry name" value="BAG"/>
    <property type="match status" value="1"/>
</dbReference>
<dbReference type="InterPro" id="IPR039773">
    <property type="entry name" value="BAG_chaperone_regulator"/>
</dbReference>
<evidence type="ECO:0000259" key="3">
    <source>
        <dbReference type="PROSITE" id="PS50053"/>
    </source>
</evidence>
<evidence type="ECO:0000256" key="2">
    <source>
        <dbReference type="SAM" id="MobiDB-lite"/>
    </source>
</evidence>
<dbReference type="Gene3D" id="3.10.20.90">
    <property type="entry name" value="Phosphatidylinositol 3-kinase Catalytic Subunit, Chain A, domain 1"/>
    <property type="match status" value="1"/>
</dbReference>
<feature type="domain" description="Ubiquitin-like" evidence="3">
    <location>
        <begin position="661"/>
        <end position="691"/>
    </location>
</feature>
<protein>
    <submittedName>
        <fullName evidence="5">BQ5605_C025g10061 protein</fullName>
    </submittedName>
</protein>
<accession>A0A2X0PMM7</accession>
<dbReference type="GO" id="GO:0016020">
    <property type="term" value="C:membrane"/>
    <property type="evidence" value="ECO:0007669"/>
    <property type="project" value="TreeGrafter"/>
</dbReference>
<gene>
    <name evidence="5" type="primary">BQ5605_C025g10061</name>
    <name evidence="5" type="ORF">BQ5605_C025G10061</name>
</gene>
<dbReference type="PANTHER" id="PTHR12329:SF16">
    <property type="entry name" value="BAG FAMILY MOLECULAR CHAPERONE REGULATOR 1"/>
    <property type="match status" value="1"/>
</dbReference>
<dbReference type="GO" id="GO:0050821">
    <property type="term" value="P:protein stabilization"/>
    <property type="evidence" value="ECO:0007669"/>
    <property type="project" value="TreeGrafter"/>
</dbReference>
<dbReference type="GO" id="GO:0005829">
    <property type="term" value="C:cytosol"/>
    <property type="evidence" value="ECO:0007669"/>
    <property type="project" value="TreeGrafter"/>
</dbReference>
<organism evidence="5 6">
    <name type="scientific">Microbotryum silenes-dioicae</name>
    <dbReference type="NCBI Taxonomy" id="796604"/>
    <lineage>
        <taxon>Eukaryota</taxon>
        <taxon>Fungi</taxon>
        <taxon>Dikarya</taxon>
        <taxon>Basidiomycota</taxon>
        <taxon>Pucciniomycotina</taxon>
        <taxon>Microbotryomycetes</taxon>
        <taxon>Microbotryales</taxon>
        <taxon>Microbotryaceae</taxon>
        <taxon>Microbotryum</taxon>
    </lineage>
</organism>
<proteinExistence type="predicted"/>
<dbReference type="Gene3D" id="1.20.58.120">
    <property type="entry name" value="BAG domain"/>
    <property type="match status" value="1"/>
</dbReference>
<dbReference type="EMBL" id="FQNC01000087">
    <property type="protein sequence ID" value="SGZ27121.1"/>
    <property type="molecule type" value="Genomic_DNA"/>
</dbReference>
<sequence>MNPNQDIFQSPDTLLPDVPNSDLHPCGKVDEFSDRAIGTPFQGDPLPPSSQLPVSAILDTSLQQRLERALLDFLGAHDLVEPVYNETRQLLMPLGEARLFCTNSPECTVSMHDLRIRVLEPLGGKKAGGLYLLHYRPEDPLQAQLPRGITFALRHTITKVASNTTISFEEDSSFLTFGCQPNGFAREDECKFFLNEGEPIPLDPCGRSHGAQAMLNKLVWRMQSAIQRDPKTGEVEVPVRFGIIESTHFAILAESVINPNNDQEAGLVYTPIFKTSNDVKDRDRYAFDFRPKSIPLLFLAIILDYLVKVPPPPDDILNSLFGTGKHRDNSSGGSGVEGQTKLERSEEGDGEQPSGLENKRQRTGQPSESENKGLPEPSAHVYGIDHSGRELRKVLLCDDGSLCMIDWNLTPLKFNSSFQRLKGPRWLQQDRYDVISGILSSRGTTAGIRILIIIQDLAYEAAVARSSSLARGSFHLRTSKAPPEAHYPCGSGGSRSLFSFKLAHLLDPLWWRTQAHHLSSSTSSARSDVLDVLSSQLAQFDSLLRASDNVLANKAIQLLDHPTTTQTLQLISTYSPYWFPAFLIVLTSLYSRRSSRLSEQRRIERHISARLQARAYAITDKMFDLGLGTPSAEGMPSGSGSGKGWGEVEVQWGKENFNITGVAPDHQKLIYSGAILKDDLAPLSSFGLIDNPQPISSSHSTTPSSTRSFWDTWSLLGPSSSQRKLKKLVLLGSKEVSSQIDDRLMNRADLLPTGAEEIVPLKSILTEEEVIEKVDQVTQNKLKSLVPDLEKVERWIANVQGETGTPQMETETKGETEIGMEKPNPRTLIFLSEALLQALLKLDSIEVQSGYDRARAARKQGVMDLQAALDRVDALKPRFKNALAKE</sequence>
<dbReference type="InterPro" id="IPR036533">
    <property type="entry name" value="BAG_dom_sf"/>
</dbReference>
<evidence type="ECO:0000313" key="5">
    <source>
        <dbReference type="EMBL" id="SGZ27121.1"/>
    </source>
</evidence>